<protein>
    <submittedName>
        <fullName evidence="10">Dolichyl-phosphate-mannose-protein mannosyltransferase</fullName>
    </submittedName>
</protein>
<dbReference type="GO" id="GO:0016763">
    <property type="term" value="F:pentosyltransferase activity"/>
    <property type="evidence" value="ECO:0007669"/>
    <property type="project" value="TreeGrafter"/>
</dbReference>
<comment type="subcellular location">
    <subcellularLocation>
        <location evidence="1">Cell membrane</location>
        <topology evidence="1">Multi-pass membrane protein</topology>
    </subcellularLocation>
</comment>
<evidence type="ECO:0000256" key="4">
    <source>
        <dbReference type="ARBA" id="ARBA00022679"/>
    </source>
</evidence>
<accession>A0A1H5U148</accession>
<dbReference type="EMBL" id="FNVA01000001">
    <property type="protein sequence ID" value="SEF68739.1"/>
    <property type="molecule type" value="Genomic_DNA"/>
</dbReference>
<evidence type="ECO:0000256" key="7">
    <source>
        <dbReference type="ARBA" id="ARBA00023136"/>
    </source>
</evidence>
<dbReference type="PANTHER" id="PTHR33908">
    <property type="entry name" value="MANNOSYLTRANSFERASE YKCB-RELATED"/>
    <property type="match status" value="1"/>
</dbReference>
<evidence type="ECO:0000256" key="1">
    <source>
        <dbReference type="ARBA" id="ARBA00004651"/>
    </source>
</evidence>
<dbReference type="Proteomes" id="UP000236728">
    <property type="component" value="Unassembled WGS sequence"/>
</dbReference>
<evidence type="ECO:0000256" key="6">
    <source>
        <dbReference type="ARBA" id="ARBA00022989"/>
    </source>
</evidence>
<keyword evidence="6 8" id="KW-1133">Transmembrane helix</keyword>
<feature type="transmembrane region" description="Helical" evidence="8">
    <location>
        <begin position="190"/>
        <end position="219"/>
    </location>
</feature>
<evidence type="ECO:0000313" key="10">
    <source>
        <dbReference type="EMBL" id="SEF68739.1"/>
    </source>
</evidence>
<feature type="transmembrane region" description="Helical" evidence="8">
    <location>
        <begin position="167"/>
        <end position="184"/>
    </location>
</feature>
<dbReference type="AlphaFoldDB" id="A0A1H5U148"/>
<feature type="transmembrane region" description="Helical" evidence="8">
    <location>
        <begin position="312"/>
        <end position="330"/>
    </location>
</feature>
<evidence type="ECO:0000256" key="2">
    <source>
        <dbReference type="ARBA" id="ARBA00022475"/>
    </source>
</evidence>
<feature type="transmembrane region" description="Helical" evidence="8">
    <location>
        <begin position="231"/>
        <end position="251"/>
    </location>
</feature>
<dbReference type="GO" id="GO:0005886">
    <property type="term" value="C:plasma membrane"/>
    <property type="evidence" value="ECO:0007669"/>
    <property type="project" value="UniProtKB-SubCell"/>
</dbReference>
<gene>
    <name evidence="10" type="ORF">SAMN05421819_0823</name>
</gene>
<dbReference type="GO" id="GO:0009103">
    <property type="term" value="P:lipopolysaccharide biosynthetic process"/>
    <property type="evidence" value="ECO:0007669"/>
    <property type="project" value="UniProtKB-ARBA"/>
</dbReference>
<keyword evidence="7 8" id="KW-0472">Membrane</keyword>
<proteinExistence type="predicted"/>
<keyword evidence="3 10" id="KW-0328">Glycosyltransferase</keyword>
<dbReference type="PANTHER" id="PTHR33908:SF11">
    <property type="entry name" value="MEMBRANE PROTEIN"/>
    <property type="match status" value="1"/>
</dbReference>
<feature type="domain" description="Glycosyltransferase RgtA/B/C/D-like" evidence="9">
    <location>
        <begin position="88"/>
        <end position="249"/>
    </location>
</feature>
<keyword evidence="4 10" id="KW-0808">Transferase</keyword>
<evidence type="ECO:0000259" key="9">
    <source>
        <dbReference type="Pfam" id="PF13231"/>
    </source>
</evidence>
<evidence type="ECO:0000313" key="11">
    <source>
        <dbReference type="Proteomes" id="UP000236728"/>
    </source>
</evidence>
<dbReference type="InterPro" id="IPR038731">
    <property type="entry name" value="RgtA/B/C-like"/>
</dbReference>
<evidence type="ECO:0000256" key="5">
    <source>
        <dbReference type="ARBA" id="ARBA00022692"/>
    </source>
</evidence>
<dbReference type="InterPro" id="IPR050297">
    <property type="entry name" value="LipidA_mod_glycosyltrf_83"/>
</dbReference>
<feature type="transmembrane region" description="Helical" evidence="8">
    <location>
        <begin position="279"/>
        <end position="300"/>
    </location>
</feature>
<feature type="transmembrane region" description="Helical" evidence="8">
    <location>
        <begin position="113"/>
        <end position="134"/>
    </location>
</feature>
<name>A0A1H5U148_9BACT</name>
<keyword evidence="11" id="KW-1185">Reference proteome</keyword>
<organism evidence="10 11">
    <name type="scientific">Bryocella elongata</name>
    <dbReference type="NCBI Taxonomy" id="863522"/>
    <lineage>
        <taxon>Bacteria</taxon>
        <taxon>Pseudomonadati</taxon>
        <taxon>Acidobacteriota</taxon>
        <taxon>Terriglobia</taxon>
        <taxon>Terriglobales</taxon>
        <taxon>Acidobacteriaceae</taxon>
        <taxon>Bryocella</taxon>
    </lineage>
</organism>
<feature type="transmembrane region" description="Helical" evidence="8">
    <location>
        <begin position="365"/>
        <end position="385"/>
    </location>
</feature>
<feature type="transmembrane region" description="Helical" evidence="8">
    <location>
        <begin position="336"/>
        <end position="353"/>
    </location>
</feature>
<evidence type="ECO:0000256" key="8">
    <source>
        <dbReference type="SAM" id="Phobius"/>
    </source>
</evidence>
<sequence>MATCSHNFRWNVLTPSRVLFPVMTSSTVVRPYDLERSAALRLAAGFAVANLLLTFALTLWTTHIGYSYFRDEFYYLACGRHLAWGYVDHGPIVALQARLGEVLFGESVFGIRVLSACAGAVMVFLGGMICWALGGHRSAQSLAMLGLMCTPQYIGVDGFLSMNSFEAAFWSACVLAVVMILRGSSPAKWWTILGVVAGIGLLNKPSMAFFLVAVALGLLVTPQRKILFTRWAALGIVLMLLIALPNVLWQIHYQWPTLKFLQNGKIHHKNITLGPVQFVLAQFSTMQPVNALIWMTGVVALLRGKSIRNSRWLGATMLFFYAIMFAAHAKDYYLEGIYPAFFAAGAIAWEHRFSASPRVRNERLIGFPILTAVLVITTLIVLPMASPVMAPAAWVRYTEAMHLPHDNTERSATGPLPQFYADRFGWEREVGIVKRTYDALSPGDRQRVCLFASNYGEAGAIDFFNRKDHLGLPPALSGQNSYWWWGMHGCDTNLVIAVIDDKPEEVATKYDSVTIVGQMYDPYSMPFEHRNIYLLRGRKPSAPFDWKDERFYI</sequence>
<keyword evidence="2" id="KW-1003">Cell membrane</keyword>
<keyword evidence="5 8" id="KW-0812">Transmembrane</keyword>
<reference evidence="10 11" key="1">
    <citation type="submission" date="2016-10" db="EMBL/GenBank/DDBJ databases">
        <authorList>
            <person name="de Groot N.N."/>
        </authorList>
    </citation>
    <scope>NUCLEOTIDE SEQUENCE [LARGE SCALE GENOMIC DNA]</scope>
    <source>
        <strain evidence="10 11">DSM 22489</strain>
    </source>
</reference>
<dbReference type="Pfam" id="PF13231">
    <property type="entry name" value="PMT_2"/>
    <property type="match status" value="1"/>
</dbReference>
<evidence type="ECO:0000256" key="3">
    <source>
        <dbReference type="ARBA" id="ARBA00022676"/>
    </source>
</evidence>
<feature type="transmembrane region" description="Helical" evidence="8">
    <location>
        <begin position="38"/>
        <end position="60"/>
    </location>
</feature>